<sequence length="183" mass="19750">MNTFNDELITLTRDCDATLIPYGNASTLKKGDQVRITQALGGSYTVMARGSLFRIEGKDADALGKEISEGHKEGKKVIGTASEGAVWEVLKTCYDPEIPINMVDLGLIYSCELTDTEQGGTNIGIKMTLTAPGCGMGPMMVDEMKAKVLGVTGVNDVKIELVWDPPWTQDMISEAARLELGMD</sequence>
<organism evidence="2">
    <name type="scientific">marine metagenome</name>
    <dbReference type="NCBI Taxonomy" id="408172"/>
    <lineage>
        <taxon>unclassified sequences</taxon>
        <taxon>metagenomes</taxon>
        <taxon>ecological metagenomes</taxon>
    </lineage>
</organism>
<proteinExistence type="predicted"/>
<protein>
    <recommendedName>
        <fullName evidence="1">MIP18 family-like domain-containing protein</fullName>
    </recommendedName>
</protein>
<feature type="domain" description="MIP18 family-like" evidence="1">
    <location>
        <begin position="85"/>
        <end position="160"/>
    </location>
</feature>
<dbReference type="InterPro" id="IPR017776">
    <property type="entry name" value="FeS_assembly_SufT_put"/>
</dbReference>
<dbReference type="Gene3D" id="3.30.300.130">
    <property type="entry name" value="Fe-S cluster assembly (FSCA)"/>
    <property type="match status" value="1"/>
</dbReference>
<name>A0A382DHL7_9ZZZZ</name>
<dbReference type="InterPro" id="IPR052339">
    <property type="entry name" value="Fe-S_Maturation_MIP18"/>
</dbReference>
<dbReference type="NCBIfam" id="TIGR03406">
    <property type="entry name" value="FeS_long_SufT"/>
    <property type="match status" value="1"/>
</dbReference>
<dbReference type="InterPro" id="IPR034904">
    <property type="entry name" value="FSCA_dom_sf"/>
</dbReference>
<dbReference type="EMBL" id="UINC01039321">
    <property type="protein sequence ID" value="SVB37639.1"/>
    <property type="molecule type" value="Genomic_DNA"/>
</dbReference>
<dbReference type="PANTHER" id="PTHR42831:SF1">
    <property type="entry name" value="FE-S PROTEIN MATURATION AUXILIARY FACTOR YITW"/>
    <property type="match status" value="1"/>
</dbReference>
<dbReference type="Pfam" id="PF01883">
    <property type="entry name" value="FeS_assembly_P"/>
    <property type="match status" value="1"/>
</dbReference>
<dbReference type="SUPFAM" id="SSF117916">
    <property type="entry name" value="Fe-S cluster assembly (FSCA) domain-like"/>
    <property type="match status" value="1"/>
</dbReference>
<dbReference type="PANTHER" id="PTHR42831">
    <property type="entry name" value="FE-S PROTEIN MATURATION AUXILIARY FACTOR YITW"/>
    <property type="match status" value="1"/>
</dbReference>
<accession>A0A382DHL7</accession>
<evidence type="ECO:0000313" key="2">
    <source>
        <dbReference type="EMBL" id="SVB37639.1"/>
    </source>
</evidence>
<evidence type="ECO:0000259" key="1">
    <source>
        <dbReference type="Pfam" id="PF01883"/>
    </source>
</evidence>
<dbReference type="InterPro" id="IPR002744">
    <property type="entry name" value="MIP18-like"/>
</dbReference>
<reference evidence="2" key="1">
    <citation type="submission" date="2018-05" db="EMBL/GenBank/DDBJ databases">
        <authorList>
            <person name="Lanie J.A."/>
            <person name="Ng W.-L."/>
            <person name="Kazmierczak K.M."/>
            <person name="Andrzejewski T.M."/>
            <person name="Davidsen T.M."/>
            <person name="Wayne K.J."/>
            <person name="Tettelin H."/>
            <person name="Glass J.I."/>
            <person name="Rusch D."/>
            <person name="Podicherti R."/>
            <person name="Tsui H.-C.T."/>
            <person name="Winkler M.E."/>
        </authorList>
    </citation>
    <scope>NUCLEOTIDE SEQUENCE</scope>
</reference>
<gene>
    <name evidence="2" type="ORF">METZ01_LOCUS190493</name>
</gene>
<dbReference type="AlphaFoldDB" id="A0A382DHL7"/>